<evidence type="ECO:0000313" key="2">
    <source>
        <dbReference type="EMBL" id="QBP13661.1"/>
    </source>
</evidence>
<accession>A0A482IZ06</accession>
<feature type="transmembrane region" description="Helical" evidence="1">
    <location>
        <begin position="81"/>
        <end position="103"/>
    </location>
</feature>
<keyword evidence="1" id="KW-0472">Membrane</keyword>
<dbReference type="AlphaFoldDB" id="A0A482IZ06"/>
<keyword evidence="1" id="KW-1133">Transmembrane helix</keyword>
<dbReference type="RefSeq" id="WP_029700471.1">
    <property type="nucleotide sequence ID" value="NZ_CP037901.1"/>
</dbReference>
<protein>
    <submittedName>
        <fullName evidence="2">Uncharacterized protein</fullName>
    </submittedName>
</protein>
<dbReference type="EMBL" id="CP037901">
    <property type="protein sequence ID" value="QBP13661.1"/>
    <property type="molecule type" value="Genomic_DNA"/>
</dbReference>
<feature type="transmembrane region" description="Helical" evidence="1">
    <location>
        <begin position="34"/>
        <end position="60"/>
    </location>
</feature>
<name>A0A482IZ06_9BURK</name>
<reference evidence="2 3" key="1">
    <citation type="submission" date="2019-03" db="EMBL/GenBank/DDBJ databases">
        <title>Comparative insights into the high quality Complete genome sequence of highly metal resistant Cupriavidus metallidurans strain BS1 isolated from a gold-copper mine.</title>
        <authorList>
            <person name="Mazhar H.S."/>
            <person name="Rensing C."/>
        </authorList>
    </citation>
    <scope>NUCLEOTIDE SEQUENCE [LARGE SCALE GENOMIC DNA]</scope>
    <source>
        <strain evidence="2 3">BS1</strain>
    </source>
</reference>
<organism evidence="2 3">
    <name type="scientific">Cupriavidus metallidurans</name>
    <dbReference type="NCBI Taxonomy" id="119219"/>
    <lineage>
        <taxon>Bacteria</taxon>
        <taxon>Pseudomonadati</taxon>
        <taxon>Pseudomonadota</taxon>
        <taxon>Betaproteobacteria</taxon>
        <taxon>Burkholderiales</taxon>
        <taxon>Burkholderiaceae</taxon>
        <taxon>Cupriavidus</taxon>
    </lineage>
</organism>
<dbReference type="OrthoDB" id="8970132at2"/>
<gene>
    <name evidence="2" type="ORF">DDF84_029185</name>
</gene>
<evidence type="ECO:0000313" key="3">
    <source>
        <dbReference type="Proteomes" id="UP000253772"/>
    </source>
</evidence>
<keyword evidence="1" id="KW-0812">Transmembrane</keyword>
<sequence length="105" mass="11518">MDEDDTSILGARRDRCRRGVENKNAGTGTVGMDLIVGIIGWLCVELVFYGLFYAIGWSFIKMVTLGRHPGPWRGAESFVDAELVAFAGIVVTLVVVLVAWKYLAP</sequence>
<dbReference type="Proteomes" id="UP000253772">
    <property type="component" value="Chromosome c2"/>
</dbReference>
<proteinExistence type="predicted"/>
<evidence type="ECO:0000256" key="1">
    <source>
        <dbReference type="SAM" id="Phobius"/>
    </source>
</evidence>